<evidence type="ECO:0000256" key="9">
    <source>
        <dbReference type="SAM" id="Phobius"/>
    </source>
</evidence>
<gene>
    <name evidence="11" type="ORF">E1218_28505</name>
</gene>
<dbReference type="AlphaFoldDB" id="A0A4R4WDY7"/>
<feature type="region of interest" description="Disordered" evidence="8">
    <location>
        <begin position="427"/>
        <end position="446"/>
    </location>
</feature>
<dbReference type="GO" id="GO:0015293">
    <property type="term" value="F:symporter activity"/>
    <property type="evidence" value="ECO:0007669"/>
    <property type="project" value="UniProtKB-KW"/>
</dbReference>
<evidence type="ECO:0000313" key="11">
    <source>
        <dbReference type="EMBL" id="TDD17149.1"/>
    </source>
</evidence>
<dbReference type="InterPro" id="IPR020846">
    <property type="entry name" value="MFS_dom"/>
</dbReference>
<proteinExistence type="predicted"/>
<comment type="caution">
    <text evidence="11">The sequence shown here is derived from an EMBL/GenBank/DDBJ whole genome shotgun (WGS) entry which is preliminary data.</text>
</comment>
<protein>
    <submittedName>
        <fullName evidence="11">MFS transporter</fullName>
    </submittedName>
</protein>
<evidence type="ECO:0000256" key="2">
    <source>
        <dbReference type="ARBA" id="ARBA00022448"/>
    </source>
</evidence>
<feature type="transmembrane region" description="Helical" evidence="9">
    <location>
        <begin position="273"/>
        <end position="294"/>
    </location>
</feature>
<keyword evidence="12" id="KW-1185">Reference proteome</keyword>
<feature type="domain" description="Major facilitator superfamily (MFS) profile" evidence="10">
    <location>
        <begin position="15"/>
        <end position="424"/>
    </location>
</feature>
<dbReference type="SUPFAM" id="SSF103473">
    <property type="entry name" value="MFS general substrate transporter"/>
    <property type="match status" value="1"/>
</dbReference>
<feature type="transmembrane region" description="Helical" evidence="9">
    <location>
        <begin position="87"/>
        <end position="108"/>
    </location>
</feature>
<evidence type="ECO:0000256" key="8">
    <source>
        <dbReference type="SAM" id="MobiDB-lite"/>
    </source>
</evidence>
<evidence type="ECO:0000256" key="1">
    <source>
        <dbReference type="ARBA" id="ARBA00004651"/>
    </source>
</evidence>
<feature type="transmembrane region" description="Helical" evidence="9">
    <location>
        <begin position="402"/>
        <end position="420"/>
    </location>
</feature>
<dbReference type="OrthoDB" id="9066401at2"/>
<dbReference type="PANTHER" id="PTHR43528:SF1">
    <property type="entry name" value="ALPHA-KETOGLUTARATE PERMEASE"/>
    <property type="match status" value="1"/>
</dbReference>
<accession>A0A4R4WDY7</accession>
<dbReference type="Gene3D" id="1.20.1250.20">
    <property type="entry name" value="MFS general substrate transporter like domains"/>
    <property type="match status" value="2"/>
</dbReference>
<dbReference type="PANTHER" id="PTHR43528">
    <property type="entry name" value="ALPHA-KETOGLUTARATE PERMEASE"/>
    <property type="match status" value="1"/>
</dbReference>
<evidence type="ECO:0000256" key="7">
    <source>
        <dbReference type="ARBA" id="ARBA00023136"/>
    </source>
</evidence>
<evidence type="ECO:0000256" key="5">
    <source>
        <dbReference type="ARBA" id="ARBA00022847"/>
    </source>
</evidence>
<name>A0A4R4WDY7_9ACTN</name>
<keyword evidence="5" id="KW-0769">Symport</keyword>
<dbReference type="InterPro" id="IPR051084">
    <property type="entry name" value="H+-coupled_symporters"/>
</dbReference>
<keyword evidence="3" id="KW-1003">Cell membrane</keyword>
<evidence type="ECO:0000256" key="4">
    <source>
        <dbReference type="ARBA" id="ARBA00022692"/>
    </source>
</evidence>
<feature type="transmembrane region" description="Helical" evidence="9">
    <location>
        <begin position="154"/>
        <end position="179"/>
    </location>
</feature>
<sequence>MSSATKVPPSPTKRVLVAGGVGNFVEWYDFTIYGFSVGIVASVYFPKGNPTAALLAAFAVYGVAFAARPLGALFFGSIGDRLGRRNALAAAILLMAISTAMVGILPTYNSIGVVAPVLLVIARLAQGFSAGGEFSGVATFVFEHASPRRRGTWVAGVSVFALVGMGSAAVTVLAFSLAYPTEYKAWAWRIPFILGALVALVGLYLRLRLDETPVFRALEASNQINKTPLRDAFRMHGRELCLLFCAFSYQAVAGHSIIGYLPTYLHEQVGMKTTTALMIAGFTMLVGAAIGLSMGRISDTVGRRPVVIAALASAAVLTIPAFLIIHAGAGLAGGVVAEILLVAPFATILGAMMPTMMELMSPAVRYSAAAVGYNLPYMIFGGSAPFVAALLVSWTGSGLSPAIYITVVAVVALVAITAWLPETHRVGETNPDTGSAVSPLHGDAVP</sequence>
<keyword evidence="6 9" id="KW-1133">Transmembrane helix</keyword>
<dbReference type="InterPro" id="IPR036259">
    <property type="entry name" value="MFS_trans_sf"/>
</dbReference>
<reference evidence="11 12" key="1">
    <citation type="submission" date="2019-02" db="EMBL/GenBank/DDBJ databases">
        <title>Draft genome sequences of novel Actinobacteria.</title>
        <authorList>
            <person name="Sahin N."/>
            <person name="Ay H."/>
            <person name="Saygin H."/>
        </authorList>
    </citation>
    <scope>NUCLEOTIDE SEQUENCE [LARGE SCALE GENOMIC DNA]</scope>
    <source>
        <strain evidence="11 12">16K104</strain>
    </source>
</reference>
<evidence type="ECO:0000259" key="10">
    <source>
        <dbReference type="PROSITE" id="PS50850"/>
    </source>
</evidence>
<keyword evidence="2" id="KW-0813">Transport</keyword>
<comment type="subcellular location">
    <subcellularLocation>
        <location evidence="1">Cell membrane</location>
        <topology evidence="1">Multi-pass membrane protein</topology>
    </subcellularLocation>
</comment>
<dbReference type="RefSeq" id="WP_132325749.1">
    <property type="nucleotide sequence ID" value="NZ_SMKR01000160.1"/>
</dbReference>
<evidence type="ECO:0000256" key="6">
    <source>
        <dbReference type="ARBA" id="ARBA00022989"/>
    </source>
</evidence>
<feature type="transmembrane region" description="Helical" evidence="9">
    <location>
        <begin position="306"/>
        <end position="325"/>
    </location>
</feature>
<feature type="transmembrane region" description="Helical" evidence="9">
    <location>
        <begin position="375"/>
        <end position="396"/>
    </location>
</feature>
<organism evidence="11 12">
    <name type="scientific">Kribbella turkmenica</name>
    <dbReference type="NCBI Taxonomy" id="2530375"/>
    <lineage>
        <taxon>Bacteria</taxon>
        <taxon>Bacillati</taxon>
        <taxon>Actinomycetota</taxon>
        <taxon>Actinomycetes</taxon>
        <taxon>Propionibacteriales</taxon>
        <taxon>Kribbellaceae</taxon>
        <taxon>Kribbella</taxon>
    </lineage>
</organism>
<dbReference type="PROSITE" id="PS50850">
    <property type="entry name" value="MFS"/>
    <property type="match status" value="1"/>
</dbReference>
<feature type="transmembrane region" description="Helical" evidence="9">
    <location>
        <begin position="52"/>
        <end position="75"/>
    </location>
</feature>
<keyword evidence="7 9" id="KW-0472">Membrane</keyword>
<dbReference type="EMBL" id="SMKR01000160">
    <property type="protein sequence ID" value="TDD17149.1"/>
    <property type="molecule type" value="Genomic_DNA"/>
</dbReference>
<dbReference type="Proteomes" id="UP000295172">
    <property type="component" value="Unassembled WGS sequence"/>
</dbReference>
<keyword evidence="4 9" id="KW-0812">Transmembrane</keyword>
<evidence type="ECO:0000256" key="3">
    <source>
        <dbReference type="ARBA" id="ARBA00022475"/>
    </source>
</evidence>
<feature type="transmembrane region" description="Helical" evidence="9">
    <location>
        <begin position="331"/>
        <end position="354"/>
    </location>
</feature>
<dbReference type="Pfam" id="PF07690">
    <property type="entry name" value="MFS_1"/>
    <property type="match status" value="1"/>
</dbReference>
<feature type="transmembrane region" description="Helical" evidence="9">
    <location>
        <begin position="185"/>
        <end position="207"/>
    </location>
</feature>
<feature type="transmembrane region" description="Helical" evidence="9">
    <location>
        <begin position="240"/>
        <end position="261"/>
    </location>
</feature>
<dbReference type="GO" id="GO:0005886">
    <property type="term" value="C:plasma membrane"/>
    <property type="evidence" value="ECO:0007669"/>
    <property type="project" value="UniProtKB-SubCell"/>
</dbReference>
<evidence type="ECO:0000313" key="12">
    <source>
        <dbReference type="Proteomes" id="UP000295172"/>
    </source>
</evidence>
<feature type="transmembrane region" description="Helical" evidence="9">
    <location>
        <begin position="120"/>
        <end position="142"/>
    </location>
</feature>
<dbReference type="InterPro" id="IPR011701">
    <property type="entry name" value="MFS"/>
</dbReference>